<feature type="transmembrane region" description="Helical" evidence="1">
    <location>
        <begin position="142"/>
        <end position="162"/>
    </location>
</feature>
<feature type="transmembrane region" description="Helical" evidence="1">
    <location>
        <begin position="80"/>
        <end position="99"/>
    </location>
</feature>
<proteinExistence type="predicted"/>
<evidence type="ECO:0000313" key="3">
    <source>
        <dbReference type="Proteomes" id="UP001288778"/>
    </source>
</evidence>
<evidence type="ECO:0000256" key="1">
    <source>
        <dbReference type="SAM" id="Phobius"/>
    </source>
</evidence>
<feature type="transmembrane region" description="Helical" evidence="1">
    <location>
        <begin position="105"/>
        <end position="130"/>
    </location>
</feature>
<keyword evidence="1" id="KW-0472">Membrane</keyword>
<dbReference type="AlphaFoldDB" id="A0AAW9HXQ1"/>
<evidence type="ECO:0000313" key="2">
    <source>
        <dbReference type="EMBL" id="MDZ4909108.1"/>
    </source>
</evidence>
<dbReference type="GO" id="GO:0022857">
    <property type="term" value="F:transmembrane transporter activity"/>
    <property type="evidence" value="ECO:0007669"/>
    <property type="project" value="InterPro"/>
</dbReference>
<reference evidence="2" key="1">
    <citation type="submission" date="2019-11" db="EMBL/GenBank/DDBJ databases">
        <title>Characterization of Clostridium perfringens isolates from swine manure treated agricultural soils.</title>
        <authorList>
            <person name="Wushke S.T."/>
        </authorList>
    </citation>
    <scope>NUCLEOTIDE SEQUENCE</scope>
    <source>
        <strain evidence="2">X94</strain>
    </source>
</reference>
<dbReference type="EMBL" id="WNUI01000018">
    <property type="protein sequence ID" value="MDZ4909108.1"/>
    <property type="molecule type" value="Genomic_DNA"/>
</dbReference>
<gene>
    <name evidence="2" type="ORF">GNF68_08490</name>
</gene>
<organism evidence="2 3">
    <name type="scientific">Clostridium perfringens</name>
    <dbReference type="NCBI Taxonomy" id="1502"/>
    <lineage>
        <taxon>Bacteria</taxon>
        <taxon>Bacillati</taxon>
        <taxon>Bacillota</taxon>
        <taxon>Clostridia</taxon>
        <taxon>Eubacteriales</taxon>
        <taxon>Clostridiaceae</taxon>
        <taxon>Clostridium</taxon>
    </lineage>
</organism>
<keyword evidence="1" id="KW-1133">Transmembrane helix</keyword>
<sequence length="172" mass="18100">MGAGNLTPKSSEVRKLCFSAILIAISVILANFPIFSSIALDSMPAFVGGIIISPVVGGIIGLLAHLFVALRTGFPLSLPVHILVALEMFVVVYITSIIFNRGKVILAGIVGTLLNGIGFTFITGVFMYFVLGGMNPVDFLKLLGLPLTLASLVNIVIAFIVSKGLKNANIQV</sequence>
<name>A0AAW9HXQ1_CLOPF</name>
<accession>A0AAW9HXQ1</accession>
<comment type="caution">
    <text evidence="2">The sequence shown here is derived from an EMBL/GenBank/DDBJ whole genome shotgun (WGS) entry which is preliminary data.</text>
</comment>
<feature type="transmembrane region" description="Helical" evidence="1">
    <location>
        <begin position="46"/>
        <end position="68"/>
    </location>
</feature>
<dbReference type="Proteomes" id="UP001288778">
    <property type="component" value="Unassembled WGS sequence"/>
</dbReference>
<protein>
    <submittedName>
        <fullName evidence="2">ECF transporter S component</fullName>
    </submittedName>
</protein>
<dbReference type="InterPro" id="IPR024529">
    <property type="entry name" value="ECF_trnsprt_substrate-spec"/>
</dbReference>
<feature type="transmembrane region" description="Helical" evidence="1">
    <location>
        <begin position="16"/>
        <end position="40"/>
    </location>
</feature>
<dbReference type="Pfam" id="PF12822">
    <property type="entry name" value="ECF_trnsprt"/>
    <property type="match status" value="1"/>
</dbReference>
<dbReference type="Gene3D" id="1.10.1760.20">
    <property type="match status" value="1"/>
</dbReference>
<keyword evidence="1" id="KW-0812">Transmembrane</keyword>